<dbReference type="GO" id="GO:0016779">
    <property type="term" value="F:nucleotidyltransferase activity"/>
    <property type="evidence" value="ECO:0007669"/>
    <property type="project" value="UniProtKB-KW"/>
</dbReference>
<dbReference type="InterPro" id="IPR010319">
    <property type="entry name" value="Transglutaminase-like_Cys_pept"/>
</dbReference>
<evidence type="ECO:0000313" key="1">
    <source>
        <dbReference type="EMBL" id="PSJ40281.1"/>
    </source>
</evidence>
<dbReference type="EMBL" id="PXYH01000015">
    <property type="protein sequence ID" value="PSJ40281.1"/>
    <property type="molecule type" value="Genomic_DNA"/>
</dbReference>
<dbReference type="PANTHER" id="PTHR39327">
    <property type="match status" value="1"/>
</dbReference>
<dbReference type="Pfam" id="PF06035">
    <property type="entry name" value="Peptidase_C93"/>
    <property type="match status" value="1"/>
</dbReference>
<reference evidence="1 2" key="1">
    <citation type="submission" date="2018-03" db="EMBL/GenBank/DDBJ databases">
        <title>The draft genome of Zobellella taiwanensis JCM 13381.</title>
        <authorList>
            <person name="Liu L."/>
            <person name="Li L."/>
            <person name="Wang T."/>
            <person name="Zhang X."/>
            <person name="Liang L."/>
        </authorList>
    </citation>
    <scope>NUCLEOTIDE SEQUENCE [LARGE SCALE GENOMIC DNA]</scope>
    <source>
        <strain evidence="1 2">JCM 13381</strain>
    </source>
</reference>
<keyword evidence="1" id="KW-0808">Transferase</keyword>
<gene>
    <name evidence="1" type="ORF">C7I36_11705</name>
</gene>
<dbReference type="AlphaFoldDB" id="A0A2P7QQP3"/>
<keyword evidence="2" id="KW-1185">Reference proteome</keyword>
<sequence>MSSAWSADPTLRKPAGGARLVWCLLGWVLALSWGWPARSLDPQDNDMVSAVGGFYGARAEQRTREWRQLVRQGQGSGWSEREALSRVNIFFNRLRFIDDIRLWGKEDYWATPLEMLGAGGGDCEDFSIAKYFSLLELGIDDEKLRLVYVKALELDQFHMVVAFYPTPASVPLILDNLEGTIRPATQRTDLQPVYSFNGQHLWLMKERGRGELAGQASRLSLWNDLRSRFGVNRLNRPNMDLDR</sequence>
<dbReference type="Gene3D" id="3.10.620.30">
    <property type="match status" value="1"/>
</dbReference>
<evidence type="ECO:0000313" key="2">
    <source>
        <dbReference type="Proteomes" id="UP000242181"/>
    </source>
</evidence>
<organism evidence="1 2">
    <name type="scientific">Zobellella taiwanensis</name>
    <dbReference type="NCBI Taxonomy" id="347535"/>
    <lineage>
        <taxon>Bacteria</taxon>
        <taxon>Pseudomonadati</taxon>
        <taxon>Pseudomonadota</taxon>
        <taxon>Gammaproteobacteria</taxon>
        <taxon>Aeromonadales</taxon>
        <taxon>Aeromonadaceae</taxon>
        <taxon>Zobellella</taxon>
    </lineage>
</organism>
<proteinExistence type="predicted"/>
<accession>A0A2P7QQP3</accession>
<protein>
    <submittedName>
        <fullName evidence="1">Sulfate adenylyltransferase</fullName>
    </submittedName>
</protein>
<name>A0A2P7QQP3_9GAMM</name>
<comment type="caution">
    <text evidence="1">The sequence shown here is derived from an EMBL/GenBank/DDBJ whole genome shotgun (WGS) entry which is preliminary data.</text>
</comment>
<dbReference type="OrthoDB" id="5401788at2"/>
<dbReference type="Proteomes" id="UP000242181">
    <property type="component" value="Unassembled WGS sequence"/>
</dbReference>
<dbReference type="PANTHER" id="PTHR39327:SF1">
    <property type="entry name" value="BLR5470 PROTEIN"/>
    <property type="match status" value="1"/>
</dbReference>
<keyword evidence="1" id="KW-0548">Nucleotidyltransferase</keyword>
<dbReference type="RefSeq" id="WP_106453886.1">
    <property type="nucleotide sequence ID" value="NZ_PXYH01000015.1"/>
</dbReference>